<dbReference type="AlphaFoldDB" id="A0A8S3G6U7"/>
<organism evidence="1 3">
    <name type="scientific">Rotaria magnacalcarata</name>
    <dbReference type="NCBI Taxonomy" id="392030"/>
    <lineage>
        <taxon>Eukaryota</taxon>
        <taxon>Metazoa</taxon>
        <taxon>Spiralia</taxon>
        <taxon>Gnathifera</taxon>
        <taxon>Rotifera</taxon>
        <taxon>Eurotatoria</taxon>
        <taxon>Bdelloidea</taxon>
        <taxon>Philodinida</taxon>
        <taxon>Philodinidae</taxon>
        <taxon>Rotaria</taxon>
    </lineage>
</organism>
<protein>
    <submittedName>
        <fullName evidence="1">Uncharacterized protein</fullName>
    </submittedName>
</protein>
<dbReference type="EMBL" id="CAJOBJ010361230">
    <property type="protein sequence ID" value="CAF5218187.1"/>
    <property type="molecule type" value="Genomic_DNA"/>
</dbReference>
<evidence type="ECO:0000313" key="1">
    <source>
        <dbReference type="EMBL" id="CAF5149434.1"/>
    </source>
</evidence>
<accession>A0A8S3G6U7</accession>
<comment type="caution">
    <text evidence="1">The sequence shown here is derived from an EMBL/GenBank/DDBJ whole genome shotgun (WGS) entry which is preliminary data.</text>
</comment>
<name>A0A8S3G6U7_9BILA</name>
<dbReference type="Proteomes" id="UP000681967">
    <property type="component" value="Unassembled WGS sequence"/>
</dbReference>
<feature type="non-terminal residue" evidence="1">
    <location>
        <position position="44"/>
    </location>
</feature>
<gene>
    <name evidence="1" type="ORF">BYL167_LOCUS71992</name>
    <name evidence="2" type="ORF">GIL414_LOCUS82823</name>
</gene>
<dbReference type="EMBL" id="CAJOBH010256927">
    <property type="protein sequence ID" value="CAF5149434.1"/>
    <property type="molecule type" value="Genomic_DNA"/>
</dbReference>
<dbReference type="Proteomes" id="UP000681720">
    <property type="component" value="Unassembled WGS sequence"/>
</dbReference>
<proteinExistence type="predicted"/>
<sequence length="44" mass="4872">MDNFLRFAVSLVSSGVKSQIGATSCKQLFKDDINDEDDNDDDMS</sequence>
<evidence type="ECO:0000313" key="3">
    <source>
        <dbReference type="Proteomes" id="UP000681967"/>
    </source>
</evidence>
<reference evidence="1" key="1">
    <citation type="submission" date="2021-02" db="EMBL/GenBank/DDBJ databases">
        <authorList>
            <person name="Nowell W R."/>
        </authorList>
    </citation>
    <scope>NUCLEOTIDE SEQUENCE</scope>
</reference>
<evidence type="ECO:0000313" key="2">
    <source>
        <dbReference type="EMBL" id="CAF5218187.1"/>
    </source>
</evidence>